<dbReference type="SUPFAM" id="SSF52777">
    <property type="entry name" value="CoA-dependent acyltransferases"/>
    <property type="match status" value="1"/>
</dbReference>
<dbReference type="Proteomes" id="UP000078561">
    <property type="component" value="Unassembled WGS sequence"/>
</dbReference>
<evidence type="ECO:0000256" key="8">
    <source>
        <dbReference type="SAM" id="MobiDB-lite"/>
    </source>
</evidence>
<name>A0A168QJJ4_ABSGL</name>
<keyword evidence="4" id="KW-0012">Acyltransferase</keyword>
<dbReference type="OrthoDB" id="619536at2759"/>
<evidence type="ECO:0000256" key="6">
    <source>
        <dbReference type="ARBA" id="ARBA00047604"/>
    </source>
</evidence>
<keyword evidence="12" id="KW-1185">Reference proteome</keyword>
<evidence type="ECO:0000256" key="1">
    <source>
        <dbReference type="ARBA" id="ARBA00004771"/>
    </source>
</evidence>
<comment type="catalytic activity">
    <reaction evidence="6">
        <text>a long chain fatty alcohol + a fatty acyl-CoA = a long-chain alcohol wax ester + CoA</text>
        <dbReference type="Rhea" id="RHEA:38443"/>
        <dbReference type="ChEBI" id="CHEBI:17135"/>
        <dbReference type="ChEBI" id="CHEBI:57287"/>
        <dbReference type="ChEBI" id="CHEBI:77636"/>
        <dbReference type="ChEBI" id="CHEBI:235323"/>
        <dbReference type="EC" id="2.3.1.75"/>
    </reaction>
</comment>
<protein>
    <submittedName>
        <fullName evidence="11">Uncharacterized protein</fullName>
    </submittedName>
</protein>
<dbReference type="EMBL" id="LT554417">
    <property type="protein sequence ID" value="SAM04877.1"/>
    <property type="molecule type" value="Genomic_DNA"/>
</dbReference>
<gene>
    <name evidence="11" type="primary">ABSGL_10743.1 scaffold 12033</name>
</gene>
<comment type="pathway">
    <text evidence="2">Lipid metabolism.</text>
</comment>
<dbReference type="PANTHER" id="PTHR31650:SF1">
    <property type="entry name" value="WAX ESTER SYNTHASE_DIACYLGLYCEROL ACYLTRANSFERASE 4-RELATED"/>
    <property type="match status" value="1"/>
</dbReference>
<evidence type="ECO:0000313" key="12">
    <source>
        <dbReference type="Proteomes" id="UP000078561"/>
    </source>
</evidence>
<dbReference type="GO" id="GO:0004144">
    <property type="term" value="F:diacylglycerol O-acyltransferase activity"/>
    <property type="evidence" value="ECO:0007669"/>
    <property type="project" value="UniProtKB-EC"/>
</dbReference>
<feature type="domain" description="O-acyltransferase WSD1-like N-terminal" evidence="9">
    <location>
        <begin position="26"/>
        <end position="198"/>
    </location>
</feature>
<dbReference type="GO" id="GO:0019432">
    <property type="term" value="P:triglyceride biosynthetic process"/>
    <property type="evidence" value="ECO:0007669"/>
    <property type="project" value="UniProtKB-UniPathway"/>
</dbReference>
<evidence type="ECO:0000259" key="9">
    <source>
        <dbReference type="Pfam" id="PF03007"/>
    </source>
</evidence>
<comment type="pathway">
    <text evidence="1">Glycerolipid metabolism; triacylglycerol biosynthesis.</text>
</comment>
<dbReference type="Pfam" id="PF03007">
    <property type="entry name" value="WS_DGAT_cat"/>
    <property type="match status" value="1"/>
</dbReference>
<evidence type="ECO:0000256" key="2">
    <source>
        <dbReference type="ARBA" id="ARBA00005189"/>
    </source>
</evidence>
<dbReference type="GO" id="GO:0005886">
    <property type="term" value="C:plasma membrane"/>
    <property type="evidence" value="ECO:0007669"/>
    <property type="project" value="TreeGrafter"/>
</dbReference>
<evidence type="ECO:0000256" key="3">
    <source>
        <dbReference type="ARBA" id="ARBA00022679"/>
    </source>
</evidence>
<comment type="catalytic activity">
    <reaction evidence="7">
        <text>an acyl-CoA + a 1,2-diacyl-sn-glycerol = a triacyl-sn-glycerol + CoA</text>
        <dbReference type="Rhea" id="RHEA:10868"/>
        <dbReference type="ChEBI" id="CHEBI:17815"/>
        <dbReference type="ChEBI" id="CHEBI:57287"/>
        <dbReference type="ChEBI" id="CHEBI:58342"/>
        <dbReference type="ChEBI" id="CHEBI:64615"/>
        <dbReference type="EC" id="2.3.1.20"/>
    </reaction>
</comment>
<sequence length="530" mass="60976">MEQHFNDRSRMGTIELNLPQELGHHLSGMDNMFFQLEHPRRLLTICSVWLFNERLDTATVLDSLKNLCGHYPRFCLVPKSTGSCLETPIWSRPQRNWSFKDNIGFHTLDEPTTECLQKYIASQYTTPFDFDKPLWEVQFITGLQGNQSAFLWKAHHSMSDGIGIMKAVLATTTSLDADKETRQMMEKLEQRRQSKDGSLQDSQQQSVREKFQQHQSDQAKHKFGTVWNQLVVWLIWGWHLLLITKYQVYHELWTASLFLEPVIQQLLYACLLPLQLLLPWSLLRTPTHRHELYYDQDQTYDKLIAWTEDMAMGDIQKIQRGIGGTDCTVNDVMLMIFGRSVGRYLEQQGLPSSHQLRVVIPLSFRMPTDWSMKNVVTGNMVKLDTGPSSSTASLLHSIHHRMMCVKRSVMPFAIYHVIVQTLLRYFPFLMMPLWCQHWYTDLPHAVFTNITGPTEPTCFGGQEMTRFHVLPPQAGKGSISVGLVSYGDKLNVSMLTDDSSAYPDLASQLCKIFVAEFNAALEEAQDSGFR</sequence>
<evidence type="ECO:0000259" key="10">
    <source>
        <dbReference type="Pfam" id="PF06974"/>
    </source>
</evidence>
<dbReference type="GO" id="GO:0047196">
    <property type="term" value="F:long-chain-alcohol O-fatty-acyltransferase activity"/>
    <property type="evidence" value="ECO:0007669"/>
    <property type="project" value="UniProtKB-EC"/>
</dbReference>
<dbReference type="OMA" id="LMIKIHH"/>
<evidence type="ECO:0000256" key="5">
    <source>
        <dbReference type="ARBA" id="ARBA00024360"/>
    </source>
</evidence>
<dbReference type="PANTHER" id="PTHR31650">
    <property type="entry name" value="O-ACYLTRANSFERASE (WSD1-LIKE) FAMILY PROTEIN"/>
    <property type="match status" value="1"/>
</dbReference>
<accession>A0A168QJJ4</accession>
<dbReference type="AlphaFoldDB" id="A0A168QJJ4"/>
<dbReference type="InParanoid" id="A0A168QJJ4"/>
<feature type="compositionally biased region" description="Polar residues" evidence="8">
    <location>
        <begin position="196"/>
        <end position="206"/>
    </location>
</feature>
<dbReference type="UniPathway" id="UPA00282"/>
<evidence type="ECO:0000256" key="7">
    <source>
        <dbReference type="ARBA" id="ARBA00048109"/>
    </source>
</evidence>
<evidence type="ECO:0000256" key="4">
    <source>
        <dbReference type="ARBA" id="ARBA00023315"/>
    </source>
</evidence>
<dbReference type="InterPro" id="IPR045034">
    <property type="entry name" value="O-acyltransferase_WSD1-like"/>
</dbReference>
<dbReference type="Pfam" id="PF06974">
    <property type="entry name" value="WS_DGAT_C"/>
    <property type="match status" value="1"/>
</dbReference>
<keyword evidence="3" id="KW-0808">Transferase</keyword>
<dbReference type="InterPro" id="IPR009721">
    <property type="entry name" value="O-acyltransferase_WSD1_C"/>
</dbReference>
<evidence type="ECO:0000313" key="11">
    <source>
        <dbReference type="EMBL" id="SAM04877.1"/>
    </source>
</evidence>
<dbReference type="InterPro" id="IPR004255">
    <property type="entry name" value="O-acyltransferase_WSD1_N"/>
</dbReference>
<dbReference type="STRING" id="4829.A0A168QJJ4"/>
<feature type="region of interest" description="Disordered" evidence="8">
    <location>
        <begin position="187"/>
        <end position="211"/>
    </location>
</feature>
<organism evidence="11">
    <name type="scientific">Absidia glauca</name>
    <name type="common">Pin mould</name>
    <dbReference type="NCBI Taxonomy" id="4829"/>
    <lineage>
        <taxon>Eukaryota</taxon>
        <taxon>Fungi</taxon>
        <taxon>Fungi incertae sedis</taxon>
        <taxon>Mucoromycota</taxon>
        <taxon>Mucoromycotina</taxon>
        <taxon>Mucoromycetes</taxon>
        <taxon>Mucorales</taxon>
        <taxon>Cunninghamellaceae</taxon>
        <taxon>Absidia</taxon>
    </lineage>
</organism>
<proteinExistence type="inferred from homology"/>
<reference evidence="11" key="1">
    <citation type="submission" date="2016-04" db="EMBL/GenBank/DDBJ databases">
        <authorList>
            <person name="Evans L.H."/>
            <person name="Alamgir A."/>
            <person name="Owens N."/>
            <person name="Weber N.D."/>
            <person name="Virtaneva K."/>
            <person name="Barbian K."/>
            <person name="Babar A."/>
            <person name="Rosenke K."/>
        </authorList>
    </citation>
    <scope>NUCLEOTIDE SEQUENCE [LARGE SCALE GENOMIC DNA]</scope>
    <source>
        <strain evidence="11">CBS 101.48</strain>
    </source>
</reference>
<feature type="domain" description="O-acyltransferase WSD1 C-terminal" evidence="10">
    <location>
        <begin position="376"/>
        <end position="518"/>
    </location>
</feature>
<comment type="similarity">
    <text evidence="5">In the N-terminal section; belongs to the long-chain O-acyltransferase family.</text>
</comment>